<gene>
    <name evidence="1" type="ORF">CF165_21530</name>
</gene>
<protein>
    <submittedName>
        <fullName evidence="1">Uncharacterized protein</fullName>
    </submittedName>
</protein>
<sequence length="171" mass="18474">MTPGVVIRLRPPDVAGPLRIGATGEETLEALRRLGDPVFLCGFRGGRPGWGVDRPSGLSIGCHFDEADRVEAIQLGSPDRADAVIYNGLDLFRIPADEVVAALRARTAVTEEENGHTYLARGLSLSLWRPVTPEEPGGEDEDRDGRFFATALLALPGYRRLYSATGMPDST</sequence>
<keyword evidence="2" id="KW-1185">Reference proteome</keyword>
<dbReference type="Proteomes" id="UP000215199">
    <property type="component" value="Unassembled WGS sequence"/>
</dbReference>
<dbReference type="AlphaFoldDB" id="A0A229T5B0"/>
<reference evidence="2" key="1">
    <citation type="submission" date="2017-07" db="EMBL/GenBank/DDBJ databases">
        <title>Comparative genome mining reveals phylogenetic distribution patterns of secondary metabolites in Amycolatopsis.</title>
        <authorList>
            <person name="Adamek M."/>
            <person name="Alanjary M."/>
            <person name="Sales-Ortells H."/>
            <person name="Goodfellow M."/>
            <person name="Bull A.T."/>
            <person name="Kalinowski J."/>
            <person name="Ziemert N."/>
        </authorList>
    </citation>
    <scope>NUCLEOTIDE SEQUENCE [LARGE SCALE GENOMIC DNA]</scope>
    <source>
        <strain evidence="2">H5</strain>
    </source>
</reference>
<organism evidence="1 2">
    <name type="scientific">Amycolatopsis vastitatis</name>
    <dbReference type="NCBI Taxonomy" id="1905142"/>
    <lineage>
        <taxon>Bacteria</taxon>
        <taxon>Bacillati</taxon>
        <taxon>Actinomycetota</taxon>
        <taxon>Actinomycetes</taxon>
        <taxon>Pseudonocardiales</taxon>
        <taxon>Pseudonocardiaceae</taxon>
        <taxon>Amycolatopsis</taxon>
    </lineage>
</organism>
<dbReference type="EMBL" id="NMUL01000021">
    <property type="protein sequence ID" value="OXM65959.1"/>
    <property type="molecule type" value="Genomic_DNA"/>
</dbReference>
<name>A0A229T5B0_9PSEU</name>
<dbReference type="RefSeq" id="WP_093949321.1">
    <property type="nucleotide sequence ID" value="NZ_NMUL01000021.1"/>
</dbReference>
<proteinExistence type="predicted"/>
<accession>A0A229T5B0</accession>
<dbReference type="OrthoDB" id="3870503at2"/>
<comment type="caution">
    <text evidence="1">The sequence shown here is derived from an EMBL/GenBank/DDBJ whole genome shotgun (WGS) entry which is preliminary data.</text>
</comment>
<evidence type="ECO:0000313" key="2">
    <source>
        <dbReference type="Proteomes" id="UP000215199"/>
    </source>
</evidence>
<evidence type="ECO:0000313" key="1">
    <source>
        <dbReference type="EMBL" id="OXM65959.1"/>
    </source>
</evidence>